<keyword evidence="3" id="KW-1185">Reference proteome</keyword>
<evidence type="ECO:0000256" key="1">
    <source>
        <dbReference type="SAM" id="MobiDB-lite"/>
    </source>
</evidence>
<sequence length="365" mass="39122">MPSSLYAAPPGHLTLLMAARRTASFIAPAHPPSSFYLYVPRAHPVTRRARGEDVGPGDVLSPPGDARPVSPTAGGGAGVSPTIATVPLAASPSAAPAPPPRSKGKGPGPNGFPLLVVIHDSSRDAESLRDHWAALAEEEGCVVLSPHFPCDIKVGPVASSADGQFPDGPDNYKRLAWTNAAGESVRYDEVLLSMIDTVEQEWGCVDTRTFSLVGFSGGGQFVLRFFYLYPERLHAVSVGAPGRATPLVAKPWPEGIEEAPVRSDGRRVDVEALRARTESGETKVHLLIGDEDTWRPVQPDGSRAAHSRFDVMQAVRGSFDAAGVVYEYDVVRGAKHEAGKIREVAMPWVRRHVRRPDQAEVRASI</sequence>
<evidence type="ECO:0000313" key="3">
    <source>
        <dbReference type="Proteomes" id="UP001565368"/>
    </source>
</evidence>
<dbReference type="Gene3D" id="3.40.50.1820">
    <property type="entry name" value="alpha/beta hydrolase"/>
    <property type="match status" value="1"/>
</dbReference>
<proteinExistence type="predicted"/>
<evidence type="ECO:0000313" key="2">
    <source>
        <dbReference type="EMBL" id="KAL1405005.1"/>
    </source>
</evidence>
<protein>
    <recommendedName>
        <fullName evidence="4">Phospholipase/carboxylesterase/thioesterase domain-containing protein</fullName>
    </recommendedName>
</protein>
<accession>A0ABR3PRJ4</accession>
<organism evidence="2 3">
    <name type="scientific">Vanrija albida</name>
    <dbReference type="NCBI Taxonomy" id="181172"/>
    <lineage>
        <taxon>Eukaryota</taxon>
        <taxon>Fungi</taxon>
        <taxon>Dikarya</taxon>
        <taxon>Basidiomycota</taxon>
        <taxon>Agaricomycotina</taxon>
        <taxon>Tremellomycetes</taxon>
        <taxon>Trichosporonales</taxon>
        <taxon>Trichosporonaceae</taxon>
        <taxon>Vanrija</taxon>
    </lineage>
</organism>
<reference evidence="2 3" key="1">
    <citation type="submission" date="2023-08" db="EMBL/GenBank/DDBJ databases">
        <title>Annotated Genome Sequence of Vanrija albida AlHP1.</title>
        <authorList>
            <person name="Herzog R."/>
        </authorList>
    </citation>
    <scope>NUCLEOTIDE SEQUENCE [LARGE SCALE GENOMIC DNA]</scope>
    <source>
        <strain evidence="2 3">AlHP1</strain>
    </source>
</reference>
<dbReference type="Proteomes" id="UP001565368">
    <property type="component" value="Unassembled WGS sequence"/>
</dbReference>
<dbReference type="InterPro" id="IPR029058">
    <property type="entry name" value="AB_hydrolase_fold"/>
</dbReference>
<evidence type="ECO:0008006" key="4">
    <source>
        <dbReference type="Google" id="ProtNLM"/>
    </source>
</evidence>
<feature type="region of interest" description="Disordered" evidence="1">
    <location>
        <begin position="48"/>
        <end position="113"/>
    </location>
</feature>
<dbReference type="RefSeq" id="XP_069204949.1">
    <property type="nucleotide sequence ID" value="XM_069357012.1"/>
</dbReference>
<dbReference type="EMBL" id="JBBXJM010000007">
    <property type="protein sequence ID" value="KAL1405005.1"/>
    <property type="molecule type" value="Genomic_DNA"/>
</dbReference>
<comment type="caution">
    <text evidence="2">The sequence shown here is derived from an EMBL/GenBank/DDBJ whole genome shotgun (WGS) entry which is preliminary data.</text>
</comment>
<dbReference type="GeneID" id="95989666"/>
<name>A0ABR3PRJ4_9TREE</name>
<gene>
    <name evidence="2" type="ORF">Q8F55_008623</name>
</gene>
<dbReference type="SUPFAM" id="SSF53474">
    <property type="entry name" value="alpha/beta-Hydrolases"/>
    <property type="match status" value="1"/>
</dbReference>